<dbReference type="Gene3D" id="3.40.50.150">
    <property type="entry name" value="Vaccinia Virus protein VP39"/>
    <property type="match status" value="1"/>
</dbReference>
<accession>A0A7S2EKM9</accession>
<dbReference type="InterPro" id="IPR029063">
    <property type="entry name" value="SAM-dependent_MTases_sf"/>
</dbReference>
<evidence type="ECO:0000256" key="5">
    <source>
        <dbReference type="ARBA" id="ARBA00022490"/>
    </source>
</evidence>
<organism evidence="11">
    <name type="scientific">Ditylum brightwellii</name>
    <dbReference type="NCBI Taxonomy" id="49249"/>
    <lineage>
        <taxon>Eukaryota</taxon>
        <taxon>Sar</taxon>
        <taxon>Stramenopiles</taxon>
        <taxon>Ochrophyta</taxon>
        <taxon>Bacillariophyta</taxon>
        <taxon>Mediophyceae</taxon>
        <taxon>Lithodesmiophycidae</taxon>
        <taxon>Lithodesmiales</taxon>
        <taxon>Lithodesmiaceae</taxon>
        <taxon>Ditylum</taxon>
    </lineage>
</organism>
<dbReference type="EMBL" id="HBGN01025636">
    <property type="protein sequence ID" value="CAD9340762.1"/>
    <property type="molecule type" value="Transcribed_RNA"/>
</dbReference>
<dbReference type="PROSITE" id="PS51585">
    <property type="entry name" value="SAM_MT_TPMT"/>
    <property type="match status" value="1"/>
</dbReference>
<keyword evidence="7" id="KW-0808">Transferase</keyword>
<dbReference type="GO" id="GO:0005737">
    <property type="term" value="C:cytoplasm"/>
    <property type="evidence" value="ECO:0007669"/>
    <property type="project" value="UniProtKB-SubCell"/>
</dbReference>
<dbReference type="GO" id="GO:0008119">
    <property type="term" value="F:thiopurine S-methyltransferase activity"/>
    <property type="evidence" value="ECO:0007669"/>
    <property type="project" value="UniProtKB-EC"/>
</dbReference>
<dbReference type="AlphaFoldDB" id="A0A7S2EKM9"/>
<feature type="signal peptide" evidence="10">
    <location>
        <begin position="1"/>
        <end position="24"/>
    </location>
</feature>
<evidence type="ECO:0000313" key="11">
    <source>
        <dbReference type="EMBL" id="CAD9340762.1"/>
    </source>
</evidence>
<dbReference type="InterPro" id="IPR008854">
    <property type="entry name" value="TPMT"/>
</dbReference>
<evidence type="ECO:0000256" key="6">
    <source>
        <dbReference type="ARBA" id="ARBA00022603"/>
    </source>
</evidence>
<reference evidence="11" key="1">
    <citation type="submission" date="2021-01" db="EMBL/GenBank/DDBJ databases">
        <authorList>
            <person name="Corre E."/>
            <person name="Pelletier E."/>
            <person name="Niang G."/>
            <person name="Scheremetjew M."/>
            <person name="Finn R."/>
            <person name="Kale V."/>
            <person name="Holt S."/>
            <person name="Cochrane G."/>
            <person name="Meng A."/>
            <person name="Brown T."/>
            <person name="Cohen L."/>
        </authorList>
    </citation>
    <scope>NUCLEOTIDE SEQUENCE</scope>
    <source>
        <strain evidence="11">Pop2</strain>
    </source>
</reference>
<comment type="similarity">
    <text evidence="3">Belongs to the class I-like SAM-binding methyltransferase superfamily. TPMT family.</text>
</comment>
<evidence type="ECO:0000256" key="9">
    <source>
        <dbReference type="SAM" id="MobiDB-lite"/>
    </source>
</evidence>
<dbReference type="CDD" id="cd02440">
    <property type="entry name" value="AdoMet_MTases"/>
    <property type="match status" value="1"/>
</dbReference>
<dbReference type="EC" id="2.1.1.67" evidence="4"/>
<sequence length="309" mass="34774">MQSMLRGGLLSLLLLAVTNEYTTSTSIMSSSSQSIPEQPTSAVHPRDESSDVLQRWSKRWEGSDTPGWHLKDAHFMLLRYFPQLMEELKPSTTTTTCSDETSKSVRVLVPLCGKSVDLVYLAKHDAVSEVVGVDGIQKAIDIFMDENPDLYNKDEVLAQSSGTQNQFAKYEGKNIAMLKGDFFDLDQDAVDGSLFDVVWDRASMVAIKPEKREEYVKVLSQMIKPGGVIILCALDRRSGTEEAMAYGPPFSLPEEEILRLFEHQDWVESITKMEEHDEAITTPDAFKRWKDMGLTSLFEMLFVIRTKGA</sequence>
<gene>
    <name evidence="11" type="ORF">DBRI1063_LOCUS16429</name>
</gene>
<dbReference type="GO" id="GO:0032259">
    <property type="term" value="P:methylation"/>
    <property type="evidence" value="ECO:0007669"/>
    <property type="project" value="UniProtKB-KW"/>
</dbReference>
<dbReference type="PANTHER" id="PTHR10259">
    <property type="entry name" value="THIOPURINE S-METHYLTRANSFERASE"/>
    <property type="match status" value="1"/>
</dbReference>
<dbReference type="PANTHER" id="PTHR10259:SF11">
    <property type="entry name" value="THIOPURINE S-METHYLTRANSFERASE"/>
    <property type="match status" value="1"/>
</dbReference>
<evidence type="ECO:0000256" key="7">
    <source>
        <dbReference type="ARBA" id="ARBA00022679"/>
    </source>
</evidence>
<comment type="catalytic activity">
    <reaction evidence="1">
        <text>S-adenosyl-L-methionine + a thiopurine = S-adenosyl-L-homocysteine + a thiopurine S-methylether.</text>
        <dbReference type="EC" id="2.1.1.67"/>
    </reaction>
</comment>
<keyword evidence="10" id="KW-0732">Signal</keyword>
<comment type="subcellular location">
    <subcellularLocation>
        <location evidence="2">Cytoplasm</location>
    </subcellularLocation>
</comment>
<dbReference type="Pfam" id="PF05724">
    <property type="entry name" value="TPMT"/>
    <property type="match status" value="1"/>
</dbReference>
<evidence type="ECO:0000256" key="10">
    <source>
        <dbReference type="SAM" id="SignalP"/>
    </source>
</evidence>
<dbReference type="SUPFAM" id="SSF53335">
    <property type="entry name" value="S-adenosyl-L-methionine-dependent methyltransferases"/>
    <property type="match status" value="1"/>
</dbReference>
<keyword evidence="8" id="KW-0949">S-adenosyl-L-methionine</keyword>
<evidence type="ECO:0000256" key="3">
    <source>
        <dbReference type="ARBA" id="ARBA00008145"/>
    </source>
</evidence>
<evidence type="ECO:0000256" key="8">
    <source>
        <dbReference type="ARBA" id="ARBA00022691"/>
    </source>
</evidence>
<keyword evidence="6" id="KW-0489">Methyltransferase</keyword>
<evidence type="ECO:0000256" key="2">
    <source>
        <dbReference type="ARBA" id="ARBA00004496"/>
    </source>
</evidence>
<dbReference type="FunFam" id="3.40.50.150:FF:000101">
    <property type="entry name" value="Thiopurine S-methyltransferase"/>
    <property type="match status" value="1"/>
</dbReference>
<evidence type="ECO:0000256" key="1">
    <source>
        <dbReference type="ARBA" id="ARBA00000903"/>
    </source>
</evidence>
<evidence type="ECO:0000256" key="4">
    <source>
        <dbReference type="ARBA" id="ARBA00011905"/>
    </source>
</evidence>
<protein>
    <recommendedName>
        <fullName evidence="4">thiopurine S-methyltransferase</fullName>
        <ecNumber evidence="4">2.1.1.67</ecNumber>
    </recommendedName>
</protein>
<name>A0A7S2EKM9_9STRA</name>
<feature type="chain" id="PRO_5031537743" description="thiopurine S-methyltransferase" evidence="10">
    <location>
        <begin position="25"/>
        <end position="309"/>
    </location>
</feature>
<proteinExistence type="inferred from homology"/>
<feature type="compositionally biased region" description="Low complexity" evidence="9">
    <location>
        <begin position="26"/>
        <end position="41"/>
    </location>
</feature>
<keyword evidence="5" id="KW-0963">Cytoplasm</keyword>
<feature type="region of interest" description="Disordered" evidence="9">
    <location>
        <begin position="26"/>
        <end position="48"/>
    </location>
</feature>